<dbReference type="PANTHER" id="PTHR20857">
    <property type="entry name" value="THIAMINE-PHOSPHATE PYROPHOSPHORYLASE"/>
    <property type="match status" value="1"/>
</dbReference>
<comment type="caution">
    <text evidence="14">The sequence shown here is derived from an EMBL/GenBank/DDBJ whole genome shotgun (WGS) entry which is preliminary data.</text>
</comment>
<dbReference type="Pfam" id="PF02581">
    <property type="entry name" value="TMP-TENI"/>
    <property type="match status" value="1"/>
</dbReference>
<dbReference type="Proteomes" id="UP000029055">
    <property type="component" value="Unassembled WGS sequence"/>
</dbReference>
<dbReference type="GO" id="GO:0009229">
    <property type="term" value="P:thiamine diphosphate biosynthetic process"/>
    <property type="evidence" value="ECO:0007669"/>
    <property type="project" value="UniProtKB-UniRule"/>
</dbReference>
<evidence type="ECO:0000256" key="12">
    <source>
        <dbReference type="RuleBase" id="RU004253"/>
    </source>
</evidence>
<dbReference type="UniPathway" id="UPA00060">
    <property type="reaction ID" value="UER00141"/>
</dbReference>
<dbReference type="GO" id="GO:0009228">
    <property type="term" value="P:thiamine biosynthetic process"/>
    <property type="evidence" value="ECO:0007669"/>
    <property type="project" value="UniProtKB-KW"/>
</dbReference>
<evidence type="ECO:0000256" key="8">
    <source>
        <dbReference type="ARBA" id="ARBA00047851"/>
    </source>
</evidence>
<dbReference type="OrthoDB" id="3243336at2"/>
<reference evidence="14 15" key="1">
    <citation type="submission" date="2014-03" db="EMBL/GenBank/DDBJ databases">
        <title>Genomics of Bifidobacteria.</title>
        <authorList>
            <person name="Ventura M."/>
            <person name="Milani C."/>
            <person name="Lugli G.A."/>
        </authorList>
    </citation>
    <scope>NUCLEOTIDE SEQUENCE [LARGE SCALE GENOMIC DNA]</scope>
    <source>
        <strain evidence="14 15">LMG 11597</strain>
    </source>
</reference>
<feature type="binding site" evidence="10">
    <location>
        <position position="104"/>
    </location>
    <ligand>
        <name>Mg(2+)</name>
        <dbReference type="ChEBI" id="CHEBI:18420"/>
    </ligand>
</feature>
<keyword evidence="3 10" id="KW-0808">Transferase</keyword>
<feature type="domain" description="Thiamine phosphate synthase/TenI" evidence="13">
    <location>
        <begin position="16"/>
        <end position="206"/>
    </location>
</feature>
<evidence type="ECO:0000256" key="6">
    <source>
        <dbReference type="ARBA" id="ARBA00022977"/>
    </source>
</evidence>
<sequence length="230" mass="24285">MTTAKPGLADSVDWRLYFVTDTPLAGGPERVPWFVEQAVIGGAGVVQIRDKTLPHDDFLALTKACVTANQRAYERCGRQAALVVNDRLEVAEELGLNVHMGQSDGDIREARRRLGDGLLIGLSISNQTELDAEFAAQSADVLGLSPIWDTPTKTDTEAALGLDGAATLVQQTNRRAKTVAIGGISHGNVRSVIGTGVDGICVVSAIAARPDPQQAAAELLKAWDDSSASV</sequence>
<feature type="binding site" evidence="10">
    <location>
        <begin position="203"/>
        <end position="204"/>
    </location>
    <ligand>
        <name>2-[(2R,5Z)-2-carboxy-4-methylthiazol-5(2H)-ylidene]ethyl phosphate</name>
        <dbReference type="ChEBI" id="CHEBI:62899"/>
    </ligand>
</feature>
<keyword evidence="6 10" id="KW-0784">Thiamine biosynthesis</keyword>
<comment type="pathway">
    <text evidence="2 10 12">Cofactor biosynthesis; thiamine diphosphate biosynthesis; thiamine phosphate from 4-amino-2-methyl-5-diphosphomethylpyrimidine and 4-methyl-5-(2-phosphoethyl)-thiazole: step 1/1.</text>
</comment>
<comment type="cofactor">
    <cofactor evidence="10">
        <name>Mg(2+)</name>
        <dbReference type="ChEBI" id="CHEBI:18420"/>
    </cofactor>
    <text evidence="10">Binds 1 Mg(2+) ion per subunit.</text>
</comment>
<comment type="catalytic activity">
    <reaction evidence="8 10 11">
        <text>2-(2-carboxy-4-methylthiazol-5-yl)ethyl phosphate + 4-amino-2-methyl-5-(diphosphooxymethyl)pyrimidine + 2 H(+) = thiamine phosphate + CO2 + diphosphate</text>
        <dbReference type="Rhea" id="RHEA:47848"/>
        <dbReference type="ChEBI" id="CHEBI:15378"/>
        <dbReference type="ChEBI" id="CHEBI:16526"/>
        <dbReference type="ChEBI" id="CHEBI:33019"/>
        <dbReference type="ChEBI" id="CHEBI:37575"/>
        <dbReference type="ChEBI" id="CHEBI:57841"/>
        <dbReference type="ChEBI" id="CHEBI:62890"/>
        <dbReference type="EC" id="2.5.1.3"/>
    </reaction>
</comment>
<dbReference type="PANTHER" id="PTHR20857:SF23">
    <property type="entry name" value="THIAMINE BIOSYNTHETIC BIFUNCTIONAL ENZYME"/>
    <property type="match status" value="1"/>
</dbReference>
<dbReference type="GO" id="GO:0016301">
    <property type="term" value="F:kinase activity"/>
    <property type="evidence" value="ECO:0007669"/>
    <property type="project" value="UniProtKB-KW"/>
</dbReference>
<evidence type="ECO:0000259" key="13">
    <source>
        <dbReference type="Pfam" id="PF02581"/>
    </source>
</evidence>
<comment type="catalytic activity">
    <reaction evidence="9 10 11">
        <text>2-[(2R,5Z)-2-carboxy-4-methylthiazol-5(2H)-ylidene]ethyl phosphate + 4-amino-2-methyl-5-(diphosphooxymethyl)pyrimidine + 2 H(+) = thiamine phosphate + CO2 + diphosphate</text>
        <dbReference type="Rhea" id="RHEA:47844"/>
        <dbReference type="ChEBI" id="CHEBI:15378"/>
        <dbReference type="ChEBI" id="CHEBI:16526"/>
        <dbReference type="ChEBI" id="CHEBI:33019"/>
        <dbReference type="ChEBI" id="CHEBI:37575"/>
        <dbReference type="ChEBI" id="CHEBI:57841"/>
        <dbReference type="ChEBI" id="CHEBI:62899"/>
        <dbReference type="EC" id="2.5.1.3"/>
    </reaction>
</comment>
<keyword evidence="5 10" id="KW-0460">Magnesium</keyword>
<keyword evidence="15" id="KW-1185">Reference proteome</keyword>
<name>A0A087EBN8_9BIFI</name>
<keyword evidence="4 10" id="KW-0479">Metal-binding</keyword>
<protein>
    <recommendedName>
        <fullName evidence="10">Thiamine-phosphate synthase</fullName>
        <shortName evidence="10">TP synthase</shortName>
        <shortName evidence="10">TPS</shortName>
        <ecNumber evidence="10">2.5.1.3</ecNumber>
    </recommendedName>
    <alternativeName>
        <fullName evidence="10">Thiamine-phosphate pyrophosphorylase</fullName>
        <shortName evidence="10">TMP pyrophosphorylase</shortName>
        <shortName evidence="10">TMP-PPase</shortName>
    </alternativeName>
</protein>
<keyword evidence="14" id="KW-0418">Kinase</keyword>
<evidence type="ECO:0000256" key="5">
    <source>
        <dbReference type="ARBA" id="ARBA00022842"/>
    </source>
</evidence>
<dbReference type="EC" id="2.5.1.3" evidence="10"/>
<dbReference type="RefSeq" id="WP_024464093.1">
    <property type="nucleotide sequence ID" value="NZ_CP062939.1"/>
</dbReference>
<dbReference type="InterPro" id="IPR022998">
    <property type="entry name" value="ThiamineP_synth_TenI"/>
</dbReference>
<evidence type="ECO:0000256" key="3">
    <source>
        <dbReference type="ARBA" id="ARBA00022679"/>
    </source>
</evidence>
<dbReference type="GO" id="GO:0005737">
    <property type="term" value="C:cytoplasm"/>
    <property type="evidence" value="ECO:0007669"/>
    <property type="project" value="TreeGrafter"/>
</dbReference>
<evidence type="ECO:0000256" key="11">
    <source>
        <dbReference type="RuleBase" id="RU003826"/>
    </source>
</evidence>
<feature type="binding site" evidence="10">
    <location>
        <begin position="150"/>
        <end position="152"/>
    </location>
    <ligand>
        <name>2-[(2R,5Z)-2-carboxy-4-methylthiazol-5(2H)-ylidene]ethyl phosphate</name>
        <dbReference type="ChEBI" id="CHEBI:62899"/>
    </ligand>
</feature>
<dbReference type="Gene3D" id="3.20.20.70">
    <property type="entry name" value="Aldolase class I"/>
    <property type="match status" value="1"/>
</dbReference>
<evidence type="ECO:0000313" key="15">
    <source>
        <dbReference type="Proteomes" id="UP000029055"/>
    </source>
</evidence>
<evidence type="ECO:0000256" key="9">
    <source>
        <dbReference type="ARBA" id="ARBA00047883"/>
    </source>
</evidence>
<dbReference type="NCBIfam" id="TIGR00693">
    <property type="entry name" value="thiE"/>
    <property type="match status" value="1"/>
</dbReference>
<feature type="binding site" evidence="10">
    <location>
        <position position="183"/>
    </location>
    <ligand>
        <name>2-[(2R,5Z)-2-carboxy-4-methylthiazol-5(2H)-ylidene]ethyl phosphate</name>
        <dbReference type="ChEBI" id="CHEBI:62899"/>
    </ligand>
</feature>
<dbReference type="CDD" id="cd00564">
    <property type="entry name" value="TMP_TenI"/>
    <property type="match status" value="1"/>
</dbReference>
<proteinExistence type="inferred from homology"/>
<evidence type="ECO:0000256" key="7">
    <source>
        <dbReference type="ARBA" id="ARBA00047334"/>
    </source>
</evidence>
<dbReference type="HAMAP" id="MF_00097">
    <property type="entry name" value="TMP_synthase"/>
    <property type="match status" value="1"/>
</dbReference>
<dbReference type="eggNOG" id="COG0352">
    <property type="taxonomic scope" value="Bacteria"/>
</dbReference>
<evidence type="ECO:0000256" key="1">
    <source>
        <dbReference type="ARBA" id="ARBA00003814"/>
    </source>
</evidence>
<dbReference type="SUPFAM" id="SSF51391">
    <property type="entry name" value="Thiamin phosphate synthase"/>
    <property type="match status" value="1"/>
</dbReference>
<dbReference type="AlphaFoldDB" id="A0A087EBN8"/>
<evidence type="ECO:0000256" key="2">
    <source>
        <dbReference type="ARBA" id="ARBA00005165"/>
    </source>
</evidence>
<comment type="similarity">
    <text evidence="10 11">Belongs to the thiamine-phosphate synthase family.</text>
</comment>
<dbReference type="InterPro" id="IPR034291">
    <property type="entry name" value="TMP_synthase"/>
</dbReference>
<evidence type="ECO:0000313" key="14">
    <source>
        <dbReference type="EMBL" id="KFJ05189.1"/>
    </source>
</evidence>
<dbReference type="GO" id="GO:0000287">
    <property type="term" value="F:magnesium ion binding"/>
    <property type="evidence" value="ECO:0007669"/>
    <property type="project" value="UniProtKB-UniRule"/>
</dbReference>
<feature type="binding site" evidence="10">
    <location>
        <begin position="47"/>
        <end position="51"/>
    </location>
    <ligand>
        <name>4-amino-2-methyl-5-(diphosphooxymethyl)pyrimidine</name>
        <dbReference type="ChEBI" id="CHEBI:57841"/>
    </ligand>
</feature>
<dbReference type="EMBL" id="JGZR01000001">
    <property type="protein sequence ID" value="KFJ05189.1"/>
    <property type="molecule type" value="Genomic_DNA"/>
</dbReference>
<organism evidence="14 15">
    <name type="scientific">Bifidobacterium subtile</name>
    <dbReference type="NCBI Taxonomy" id="77635"/>
    <lineage>
        <taxon>Bacteria</taxon>
        <taxon>Bacillati</taxon>
        <taxon>Actinomycetota</taxon>
        <taxon>Actinomycetes</taxon>
        <taxon>Bifidobacteriales</taxon>
        <taxon>Bifidobacteriaceae</taxon>
        <taxon>Bifidobacterium</taxon>
    </lineage>
</organism>
<feature type="binding site" evidence="10">
    <location>
        <position position="153"/>
    </location>
    <ligand>
        <name>4-amino-2-methyl-5-(diphosphooxymethyl)pyrimidine</name>
        <dbReference type="ChEBI" id="CHEBI:57841"/>
    </ligand>
</feature>
<accession>A0A087EBN8</accession>
<dbReference type="GO" id="GO:0004789">
    <property type="term" value="F:thiamine-phosphate diphosphorylase activity"/>
    <property type="evidence" value="ECO:0007669"/>
    <property type="project" value="UniProtKB-UniRule"/>
</dbReference>
<evidence type="ECO:0000256" key="4">
    <source>
        <dbReference type="ARBA" id="ARBA00022723"/>
    </source>
</evidence>
<comment type="function">
    <text evidence="1 10">Condenses 4-methyl-5-(beta-hydroxyethyl)thiazole monophosphate (THZ-P) and 2-methyl-4-amino-5-hydroxymethyl pyrimidine pyrophosphate (HMP-PP) to form thiamine monophosphate (TMP).</text>
</comment>
<feature type="binding site" evidence="10">
    <location>
        <position position="85"/>
    </location>
    <ligand>
        <name>4-amino-2-methyl-5-(diphosphooxymethyl)pyrimidine</name>
        <dbReference type="ChEBI" id="CHEBI:57841"/>
    </ligand>
</feature>
<comment type="catalytic activity">
    <reaction evidence="7 10 11">
        <text>4-methyl-5-(2-phosphooxyethyl)-thiazole + 4-amino-2-methyl-5-(diphosphooxymethyl)pyrimidine + H(+) = thiamine phosphate + diphosphate</text>
        <dbReference type="Rhea" id="RHEA:22328"/>
        <dbReference type="ChEBI" id="CHEBI:15378"/>
        <dbReference type="ChEBI" id="CHEBI:33019"/>
        <dbReference type="ChEBI" id="CHEBI:37575"/>
        <dbReference type="ChEBI" id="CHEBI:57841"/>
        <dbReference type="ChEBI" id="CHEBI:58296"/>
        <dbReference type="EC" id="2.5.1.3"/>
    </reaction>
</comment>
<feature type="binding site" evidence="10">
    <location>
        <position position="86"/>
    </location>
    <ligand>
        <name>Mg(2+)</name>
        <dbReference type="ChEBI" id="CHEBI:18420"/>
    </ligand>
</feature>
<dbReference type="InterPro" id="IPR036206">
    <property type="entry name" value="ThiamineP_synth_sf"/>
</dbReference>
<gene>
    <name evidence="10" type="primary">thiE</name>
    <name evidence="14" type="ORF">BISU_1307</name>
</gene>
<feature type="binding site" evidence="10">
    <location>
        <position position="123"/>
    </location>
    <ligand>
        <name>4-amino-2-methyl-5-(diphosphooxymethyl)pyrimidine</name>
        <dbReference type="ChEBI" id="CHEBI:57841"/>
    </ligand>
</feature>
<evidence type="ECO:0000256" key="10">
    <source>
        <dbReference type="HAMAP-Rule" id="MF_00097"/>
    </source>
</evidence>
<dbReference type="InterPro" id="IPR013785">
    <property type="entry name" value="Aldolase_TIM"/>
</dbReference>
<dbReference type="STRING" id="77635.BISU_1307"/>